<dbReference type="OMA" id="HERYNMR"/>
<reference evidence="2 3" key="1">
    <citation type="journal article" date="2007" name="Proc. Natl. Acad. Sci. U.S.A.">
        <title>Independent sorting-out of thousands of duplicated gene pairs in two yeast species descended from a whole-genome duplication.</title>
        <authorList>
            <person name="Scannell D.R."/>
            <person name="Frank A.C."/>
            <person name="Conant G.C."/>
            <person name="Byrne K.P."/>
            <person name="Woolfit M."/>
            <person name="Wolfe K.H."/>
        </authorList>
    </citation>
    <scope>NUCLEOTIDE SEQUENCE [LARGE SCALE GENOMIC DNA]</scope>
    <source>
        <strain evidence="3">ATCC 22028 / DSM 70294 / BCRC 21397 / CBS 2163 / NBRC 10782 / NRRL Y-8283 / UCD 57-17</strain>
    </source>
</reference>
<feature type="region of interest" description="Disordered" evidence="1">
    <location>
        <begin position="232"/>
        <end position="267"/>
    </location>
</feature>
<accession>A7TPH7</accession>
<dbReference type="InParanoid" id="A7TPH7"/>
<sequence length="352" mass="40276">MTGQYISNRLDWNSLGELSIFRDIKDELAKEQDKNNRNGLINGMKTERGGRKSGSRVCKSRDLCGGALPLAAYSVFEETPFYSRSCRGHRNGKFDVLYMREEQLKRNKNAIRYLGWNYIKVMGLNKTMCQLEEERKQRMQEVDAFDDINNARAVSVHNTPARPHLQEENVDEFGGGNSFQDLNIMANDELSEEDEISYDYDAEYARVEDDEGDYETNDGEHHGHRISSAIARATSEDSNQVQEETPSSRSDPNIQLNQNTVSRNNATRGLSIQQFVETSYIRNHPYESEDEYEYTNGDVDTNDDHDFTEVPSITISDTVQSADGQRISSLNNNGNNMSIEQFDRSINYQFTE</sequence>
<dbReference type="Proteomes" id="UP000000267">
    <property type="component" value="Unassembled WGS sequence"/>
</dbReference>
<dbReference type="EMBL" id="DS480443">
    <property type="protein sequence ID" value="EDO15821.1"/>
    <property type="molecule type" value="Genomic_DNA"/>
</dbReference>
<name>A7TPH7_VANPO</name>
<dbReference type="PIRSF" id="PIRSF022699">
    <property type="entry name" value="MND2"/>
    <property type="match status" value="1"/>
</dbReference>
<dbReference type="InterPro" id="IPR008402">
    <property type="entry name" value="APC_su15/mnd2"/>
</dbReference>
<dbReference type="OrthoDB" id="4047136at2759"/>
<gene>
    <name evidence="2" type="ORF">Kpol_1057p9</name>
</gene>
<evidence type="ECO:0000313" key="3">
    <source>
        <dbReference type="Proteomes" id="UP000000267"/>
    </source>
</evidence>
<dbReference type="HOGENOM" id="CLU_788008_0_0_1"/>
<evidence type="ECO:0000256" key="1">
    <source>
        <dbReference type="SAM" id="MobiDB-lite"/>
    </source>
</evidence>
<keyword evidence="3" id="KW-1185">Reference proteome</keyword>
<feature type="region of interest" description="Disordered" evidence="1">
    <location>
        <begin position="35"/>
        <end position="57"/>
    </location>
</feature>
<dbReference type="STRING" id="436907.A7TPH7"/>
<dbReference type="GO" id="GO:0005680">
    <property type="term" value="C:anaphase-promoting complex"/>
    <property type="evidence" value="ECO:0007669"/>
    <property type="project" value="InterPro"/>
</dbReference>
<dbReference type="AlphaFoldDB" id="A7TPH7"/>
<feature type="region of interest" description="Disordered" evidence="1">
    <location>
        <begin position="283"/>
        <end position="308"/>
    </location>
</feature>
<dbReference type="PhylomeDB" id="A7TPH7"/>
<dbReference type="RefSeq" id="XP_001643679.1">
    <property type="nucleotide sequence ID" value="XM_001643629.1"/>
</dbReference>
<dbReference type="KEGG" id="vpo:Kpol_1057p9"/>
<dbReference type="InterPro" id="IPR016807">
    <property type="entry name" value="Mnd2"/>
</dbReference>
<proteinExistence type="predicted"/>
<dbReference type="Pfam" id="PF05841">
    <property type="entry name" value="Apc15p"/>
    <property type="match status" value="1"/>
</dbReference>
<dbReference type="GO" id="GO:0030071">
    <property type="term" value="P:regulation of mitotic metaphase/anaphase transition"/>
    <property type="evidence" value="ECO:0007669"/>
    <property type="project" value="InterPro"/>
</dbReference>
<dbReference type="FunCoup" id="A7TPH7">
    <property type="interactions" value="126"/>
</dbReference>
<dbReference type="eggNOG" id="ENOG502RW71">
    <property type="taxonomic scope" value="Eukaryota"/>
</dbReference>
<evidence type="ECO:0000313" key="2">
    <source>
        <dbReference type="EMBL" id="EDO15821.1"/>
    </source>
</evidence>
<dbReference type="GO" id="GO:0031145">
    <property type="term" value="P:anaphase-promoting complex-dependent catabolic process"/>
    <property type="evidence" value="ECO:0007669"/>
    <property type="project" value="InterPro"/>
</dbReference>
<protein>
    <submittedName>
        <fullName evidence="2">Uncharacterized protein</fullName>
    </submittedName>
</protein>
<dbReference type="GeneID" id="5543935"/>
<feature type="compositionally biased region" description="Polar residues" evidence="1">
    <location>
        <begin position="236"/>
        <end position="267"/>
    </location>
</feature>
<organism evidence="3">
    <name type="scientific">Vanderwaltozyma polyspora (strain ATCC 22028 / DSM 70294 / BCRC 21397 / CBS 2163 / NBRC 10782 / NRRL Y-8283 / UCD 57-17)</name>
    <name type="common">Kluyveromyces polysporus</name>
    <dbReference type="NCBI Taxonomy" id="436907"/>
    <lineage>
        <taxon>Eukaryota</taxon>
        <taxon>Fungi</taxon>
        <taxon>Dikarya</taxon>
        <taxon>Ascomycota</taxon>
        <taxon>Saccharomycotina</taxon>
        <taxon>Saccharomycetes</taxon>
        <taxon>Saccharomycetales</taxon>
        <taxon>Saccharomycetaceae</taxon>
        <taxon>Vanderwaltozyma</taxon>
    </lineage>
</organism>